<keyword evidence="6" id="KW-0472">Membrane</keyword>
<dbReference type="InterPro" id="IPR011032">
    <property type="entry name" value="GroES-like_sf"/>
</dbReference>
<keyword evidence="6" id="KW-0812">Transmembrane</keyword>
<evidence type="ECO:0000256" key="6">
    <source>
        <dbReference type="SAM" id="Phobius"/>
    </source>
</evidence>
<protein>
    <submittedName>
        <fullName evidence="8">Threonine dehydrogenase or related Zn-dependent dehydrogenase</fullName>
    </submittedName>
</protein>
<feature type="transmembrane region" description="Helical" evidence="6">
    <location>
        <begin position="150"/>
        <end position="171"/>
    </location>
</feature>
<comment type="similarity">
    <text evidence="2">Belongs to the zinc-containing alcohol dehydrogenase family.</text>
</comment>
<keyword evidence="3" id="KW-0479">Metal-binding</keyword>
<feature type="domain" description="Alcohol dehydrogenase-like C-terminal" evidence="7">
    <location>
        <begin position="158"/>
        <end position="274"/>
    </location>
</feature>
<dbReference type="GO" id="GO:0046872">
    <property type="term" value="F:metal ion binding"/>
    <property type="evidence" value="ECO:0007669"/>
    <property type="project" value="UniProtKB-KW"/>
</dbReference>
<dbReference type="GO" id="GO:0016491">
    <property type="term" value="F:oxidoreductase activity"/>
    <property type="evidence" value="ECO:0007669"/>
    <property type="project" value="UniProtKB-KW"/>
</dbReference>
<name>A0A897N4I1_9EURY</name>
<dbReference type="Pfam" id="PF00107">
    <property type="entry name" value="ADH_zinc_N"/>
    <property type="match status" value="1"/>
</dbReference>
<dbReference type="InterPro" id="IPR013149">
    <property type="entry name" value="ADH-like_C"/>
</dbReference>
<dbReference type="InterPro" id="IPR036291">
    <property type="entry name" value="NAD(P)-bd_dom_sf"/>
</dbReference>
<evidence type="ECO:0000256" key="1">
    <source>
        <dbReference type="ARBA" id="ARBA00001947"/>
    </source>
</evidence>
<dbReference type="GeneID" id="68851084"/>
<dbReference type="RefSeq" id="WP_229111011.1">
    <property type="nucleotide sequence ID" value="NZ_CP064788.1"/>
</dbReference>
<sequence length="336" mass="36659">MQRRSLYFTGPQAVKVRETSTTPSADEVLVETRVSAISAGTERLIYHGQAPSDLPADETLEALQGDLSYPLRYGYAAVGEVVETGTTVEDEWLGRTVMAFNPHETHFSAEPTDLVVVPDGVEPAEAALYPTVETATTLVLDGRPRLGERVVVFGAGVIGLCTIGLLASFPLSELLVVDPIDSRRERARQLGADMAMPPDELSADRWDDDAGSNGADLLYELSGQPAALDDARAVAGYDSRIVVGSWYGTKPTTLDLGGDFHRDRVSIESSQVSTLAPELRGRWTFDRRTDTALENLTALPVESLVTHRLPFEDAPEAYRLIDERPEDALQVLLTYR</sequence>
<evidence type="ECO:0000256" key="2">
    <source>
        <dbReference type="ARBA" id="ARBA00008072"/>
    </source>
</evidence>
<organism evidence="8 9">
    <name type="scientific">Halapricum desulfuricans</name>
    <dbReference type="NCBI Taxonomy" id="2841257"/>
    <lineage>
        <taxon>Archaea</taxon>
        <taxon>Methanobacteriati</taxon>
        <taxon>Methanobacteriota</taxon>
        <taxon>Stenosarchaea group</taxon>
        <taxon>Halobacteria</taxon>
        <taxon>Halobacteriales</taxon>
        <taxon>Haloarculaceae</taxon>
        <taxon>Halapricum</taxon>
    </lineage>
</organism>
<dbReference type="PANTHER" id="PTHR43350:SF19">
    <property type="entry name" value="D-GULOSIDE 3-DEHYDROGENASE"/>
    <property type="match status" value="1"/>
</dbReference>
<keyword evidence="6" id="KW-1133">Transmembrane helix</keyword>
<dbReference type="CDD" id="cd08255">
    <property type="entry name" value="2-desacetyl-2-hydroxyethyl_bacteriochlorophyllide_like"/>
    <property type="match status" value="1"/>
</dbReference>
<evidence type="ECO:0000256" key="3">
    <source>
        <dbReference type="ARBA" id="ARBA00022723"/>
    </source>
</evidence>
<proteinExistence type="inferred from homology"/>
<evidence type="ECO:0000256" key="5">
    <source>
        <dbReference type="ARBA" id="ARBA00023002"/>
    </source>
</evidence>
<dbReference type="Gene3D" id="3.90.180.10">
    <property type="entry name" value="Medium-chain alcohol dehydrogenases, catalytic domain"/>
    <property type="match status" value="2"/>
</dbReference>
<comment type="cofactor">
    <cofactor evidence="1">
        <name>Zn(2+)</name>
        <dbReference type="ChEBI" id="CHEBI:29105"/>
    </cofactor>
</comment>
<reference evidence="8 9" key="1">
    <citation type="submission" date="2020-11" db="EMBL/GenBank/DDBJ databases">
        <title>Carbohydrate-dependent, anaerobic sulfur respiration: A novel catabolism in halophilic archaea.</title>
        <authorList>
            <person name="Sorokin D.Y."/>
            <person name="Messina E."/>
            <person name="Smedile F."/>
            <person name="La Cono V."/>
            <person name="Hallsworth J.E."/>
            <person name="Yakimov M.M."/>
        </authorList>
    </citation>
    <scope>NUCLEOTIDE SEQUENCE [LARGE SCALE GENOMIC DNA]</scope>
    <source>
        <strain evidence="8 9">HSR12-2</strain>
    </source>
</reference>
<dbReference type="SUPFAM" id="SSF51735">
    <property type="entry name" value="NAD(P)-binding Rossmann-fold domains"/>
    <property type="match status" value="1"/>
</dbReference>
<dbReference type="Gene3D" id="3.40.50.720">
    <property type="entry name" value="NAD(P)-binding Rossmann-like Domain"/>
    <property type="match status" value="1"/>
</dbReference>
<evidence type="ECO:0000313" key="8">
    <source>
        <dbReference type="EMBL" id="QSG07822.1"/>
    </source>
</evidence>
<dbReference type="PANTHER" id="PTHR43350">
    <property type="entry name" value="NAD-DEPENDENT ALCOHOL DEHYDROGENASE"/>
    <property type="match status" value="1"/>
</dbReference>
<keyword evidence="4" id="KW-0862">Zinc</keyword>
<dbReference type="SUPFAM" id="SSF50129">
    <property type="entry name" value="GroES-like"/>
    <property type="match status" value="1"/>
</dbReference>
<keyword evidence="9" id="KW-1185">Reference proteome</keyword>
<dbReference type="EMBL" id="CP064788">
    <property type="protein sequence ID" value="QSG07822.1"/>
    <property type="molecule type" value="Genomic_DNA"/>
</dbReference>
<accession>A0A897N4I1</accession>
<evidence type="ECO:0000259" key="7">
    <source>
        <dbReference type="Pfam" id="PF00107"/>
    </source>
</evidence>
<evidence type="ECO:0000256" key="4">
    <source>
        <dbReference type="ARBA" id="ARBA00022833"/>
    </source>
</evidence>
<dbReference type="KEGG" id="hds:HSR122_0413"/>
<dbReference type="Proteomes" id="UP000662973">
    <property type="component" value="Chromosome"/>
</dbReference>
<gene>
    <name evidence="8" type="primary">tdh</name>
    <name evidence="8" type="ORF">HSR122_0413</name>
</gene>
<keyword evidence="5" id="KW-0560">Oxidoreductase</keyword>
<evidence type="ECO:0000313" key="9">
    <source>
        <dbReference type="Proteomes" id="UP000662973"/>
    </source>
</evidence>
<dbReference type="AlphaFoldDB" id="A0A897N4I1"/>